<keyword evidence="5" id="KW-0234">DNA repair</keyword>
<dbReference type="InterPro" id="IPR036286">
    <property type="entry name" value="LexA/Signal_pep-like_sf"/>
</dbReference>
<dbReference type="SUPFAM" id="SSF51306">
    <property type="entry name" value="LexA/Signal peptidase"/>
    <property type="match status" value="1"/>
</dbReference>
<evidence type="ECO:0000256" key="4">
    <source>
        <dbReference type="ARBA" id="ARBA00022813"/>
    </source>
</evidence>
<sequence length="143" mass="15380">MSAEILGRVAPQGAPLPFFGCCVSAGFPSPADDYAEAWLSLDELVGIRAPSTYLVRAGGDSMIGRGIYDGDVLVVDRALDPLPADVVIACVRGDFTVKALTYEAGQPVLMPANPLHQPIRLRDGEELEVWGVVTHNLHALRRR</sequence>
<keyword evidence="3 7" id="KW-0378">Hydrolase</keyword>
<keyword evidence="9" id="KW-0614">Plasmid</keyword>
<dbReference type="GO" id="GO:0006355">
    <property type="term" value="P:regulation of DNA-templated transcription"/>
    <property type="evidence" value="ECO:0007669"/>
    <property type="project" value="InterPro"/>
</dbReference>
<organism evidence="9">
    <name type="scientific">Pseudomonas aeruginosa</name>
    <dbReference type="NCBI Taxonomy" id="287"/>
    <lineage>
        <taxon>Bacteria</taxon>
        <taxon>Pseudomonadati</taxon>
        <taxon>Pseudomonadota</taxon>
        <taxon>Gammaproteobacteria</taxon>
        <taxon>Pseudomonadales</taxon>
        <taxon>Pseudomonadaceae</taxon>
        <taxon>Pseudomonas</taxon>
    </lineage>
</organism>
<dbReference type="EMBL" id="KY296096">
    <property type="protein sequence ID" value="ASD54109.1"/>
    <property type="molecule type" value="Genomic_DNA"/>
</dbReference>
<keyword evidence="2" id="KW-0227">DNA damage</keyword>
<dbReference type="InterPro" id="IPR039418">
    <property type="entry name" value="LexA-like"/>
</dbReference>
<evidence type="ECO:0000256" key="3">
    <source>
        <dbReference type="ARBA" id="ARBA00022801"/>
    </source>
</evidence>
<evidence type="ECO:0000256" key="1">
    <source>
        <dbReference type="ARBA" id="ARBA00007484"/>
    </source>
</evidence>
<dbReference type="Pfam" id="PF00717">
    <property type="entry name" value="Peptidase_S24"/>
    <property type="match status" value="1"/>
</dbReference>
<dbReference type="PRINTS" id="PR00726">
    <property type="entry name" value="LEXASERPTASE"/>
</dbReference>
<dbReference type="NCBIfam" id="NF007621">
    <property type="entry name" value="PRK10276.1"/>
    <property type="match status" value="1"/>
</dbReference>
<dbReference type="PANTHER" id="PTHR33516:SF2">
    <property type="entry name" value="LEXA REPRESSOR-RELATED"/>
    <property type="match status" value="1"/>
</dbReference>
<evidence type="ECO:0000256" key="6">
    <source>
        <dbReference type="ARBA" id="ARBA00023236"/>
    </source>
</evidence>
<dbReference type="PANTHER" id="PTHR33516">
    <property type="entry name" value="LEXA REPRESSOR"/>
    <property type="match status" value="1"/>
</dbReference>
<dbReference type="InterPro" id="IPR050077">
    <property type="entry name" value="LexA_repressor"/>
</dbReference>
<proteinExistence type="inferred from homology"/>
<dbReference type="AlphaFoldDB" id="A0A218MAY8"/>
<dbReference type="InterPro" id="IPR006197">
    <property type="entry name" value="Peptidase_S24_LexA"/>
</dbReference>
<keyword evidence="6" id="KW-0742">SOS response</keyword>
<keyword evidence="4 7" id="KW-0068">Autocatalytic cleavage</keyword>
<dbReference type="CDD" id="cd06529">
    <property type="entry name" value="S24_LexA-like"/>
    <property type="match status" value="1"/>
</dbReference>
<evidence type="ECO:0000256" key="2">
    <source>
        <dbReference type="ARBA" id="ARBA00022763"/>
    </source>
</evidence>
<dbReference type="RefSeq" id="WP_172689470.1">
    <property type="nucleotide sequence ID" value="NZ_CP077975.1"/>
</dbReference>
<evidence type="ECO:0000259" key="8">
    <source>
        <dbReference type="Pfam" id="PF00717"/>
    </source>
</evidence>
<dbReference type="GO" id="GO:0009432">
    <property type="term" value="P:SOS response"/>
    <property type="evidence" value="ECO:0007669"/>
    <property type="project" value="UniProtKB-KW"/>
</dbReference>
<dbReference type="GO" id="GO:0006281">
    <property type="term" value="P:DNA repair"/>
    <property type="evidence" value="ECO:0007669"/>
    <property type="project" value="UniProtKB-KW"/>
</dbReference>
<dbReference type="Gene3D" id="2.10.109.10">
    <property type="entry name" value="Umud Fragment, subunit A"/>
    <property type="match status" value="1"/>
</dbReference>
<dbReference type="GO" id="GO:0016787">
    <property type="term" value="F:hydrolase activity"/>
    <property type="evidence" value="ECO:0007669"/>
    <property type="project" value="UniProtKB-KW"/>
</dbReference>
<protein>
    <submittedName>
        <fullName evidence="9">Error-prone repair protein UmuD</fullName>
    </submittedName>
</protein>
<geneLocation type="plasmid" evidence="9">
    <name>p14057B</name>
</geneLocation>
<reference evidence="9" key="1">
    <citation type="journal article" date="2018" name="Virulence">
        <title>Coexistence of two novel resistance plasmids, blaKPC-2-carrying p14057A and tetA(A) -carrying p14057B, in Pseudomonas aeruginosa.</title>
        <authorList>
            <person name="Shi L."/>
            <person name="Liang Q."/>
            <person name="Feng J."/>
            <person name="Zhan Z."/>
            <person name="Zhao Y."/>
            <person name="Yang W."/>
            <person name="Yang H."/>
            <person name="Chen Y."/>
            <person name="Huang M."/>
            <person name="Tong Y."/>
            <person name="Li X."/>
            <person name="Yin Z."/>
            <person name="Wang J."/>
            <person name="Zhou D."/>
        </authorList>
    </citation>
    <scope>NUCLEOTIDE SEQUENCE</scope>
    <source>
        <plasmid evidence="9">p14057B</plasmid>
    </source>
</reference>
<dbReference type="GO" id="GO:0003677">
    <property type="term" value="F:DNA binding"/>
    <property type="evidence" value="ECO:0007669"/>
    <property type="project" value="InterPro"/>
</dbReference>
<feature type="domain" description="Peptidase S24/S26A/S26B/S26C" evidence="8">
    <location>
        <begin position="17"/>
        <end position="133"/>
    </location>
</feature>
<evidence type="ECO:0000256" key="7">
    <source>
        <dbReference type="RuleBase" id="RU003991"/>
    </source>
</evidence>
<evidence type="ECO:0000256" key="5">
    <source>
        <dbReference type="ARBA" id="ARBA00023204"/>
    </source>
</evidence>
<accession>A0A218MAY8</accession>
<dbReference type="InterPro" id="IPR015927">
    <property type="entry name" value="Peptidase_S24_S26A/B/C"/>
</dbReference>
<name>A0A218MAY8_PSEAI</name>
<gene>
    <name evidence="9" type="primary">umuD</name>
</gene>
<evidence type="ECO:0000313" key="9">
    <source>
        <dbReference type="EMBL" id="ASD54109.1"/>
    </source>
</evidence>
<comment type="similarity">
    <text evidence="1 7">Belongs to the peptidase S24 family.</text>
</comment>